<gene>
    <name evidence="1" type="ORF">KM92DES2_12331</name>
</gene>
<reference evidence="1" key="1">
    <citation type="submission" date="2016-04" db="EMBL/GenBank/DDBJ databases">
        <authorList>
            <person name="Evans L.H."/>
            <person name="Alamgir A."/>
            <person name="Owens N."/>
            <person name="Weber N.D."/>
            <person name="Virtaneva K."/>
            <person name="Barbian K."/>
            <person name="Babar A."/>
            <person name="Rosenke K."/>
        </authorList>
    </citation>
    <scope>NUCLEOTIDE SEQUENCE</scope>
    <source>
        <strain evidence="1">92-2</strain>
    </source>
</reference>
<proteinExistence type="predicted"/>
<organism evidence="1">
    <name type="scientific">uncultured Desulfovibrio sp</name>
    <dbReference type="NCBI Taxonomy" id="167968"/>
    <lineage>
        <taxon>Bacteria</taxon>
        <taxon>Pseudomonadati</taxon>
        <taxon>Thermodesulfobacteriota</taxon>
        <taxon>Desulfovibrionia</taxon>
        <taxon>Desulfovibrionales</taxon>
        <taxon>Desulfovibrionaceae</taxon>
        <taxon>Desulfovibrio</taxon>
        <taxon>environmental samples</taxon>
    </lineage>
</organism>
<dbReference type="RefSeq" id="WP_296936530.1">
    <property type="nucleotide sequence ID" value="NZ_LT598928.1"/>
</dbReference>
<evidence type="ECO:0000313" key="1">
    <source>
        <dbReference type="EMBL" id="SBW07413.1"/>
    </source>
</evidence>
<dbReference type="AlphaFoldDB" id="A0A212K6S1"/>
<name>A0A212K6S1_9BACT</name>
<accession>A0A212K6S1</accession>
<protein>
    <submittedName>
        <fullName evidence="1">Uncharacterized protein</fullName>
    </submittedName>
</protein>
<dbReference type="EMBL" id="FLUP01000001">
    <property type="protein sequence ID" value="SBW07413.1"/>
    <property type="molecule type" value="Genomic_DNA"/>
</dbReference>
<sequence>MKLWIKQVLVALDQALNALCGGWADETLSSRCWRYRQRPGWKQAQAVLDFVAALLGDKEHCKASWESEAKRLQCPPELRPRDATEK</sequence>